<comment type="caution">
    <text evidence="1">The sequence shown here is derived from an EMBL/GenBank/DDBJ whole genome shotgun (WGS) entry which is preliminary data.</text>
</comment>
<evidence type="ECO:0000313" key="2">
    <source>
        <dbReference type="Proteomes" id="UP001369082"/>
    </source>
</evidence>
<dbReference type="EMBL" id="JBAKAZ010000447">
    <property type="protein sequence ID" value="MEL0631086.1"/>
    <property type="molecule type" value="Genomic_DNA"/>
</dbReference>
<keyword evidence="1" id="KW-0378">Hydrolase</keyword>
<dbReference type="GO" id="GO:0004519">
    <property type="term" value="F:endonuclease activity"/>
    <property type="evidence" value="ECO:0007669"/>
    <property type="project" value="UniProtKB-KW"/>
</dbReference>
<dbReference type="SUPFAM" id="SSF54060">
    <property type="entry name" value="His-Me finger endonucleases"/>
    <property type="match status" value="1"/>
</dbReference>
<gene>
    <name evidence="1" type="ORF">V6256_16120</name>
</gene>
<feature type="non-terminal residue" evidence="1">
    <location>
        <position position="70"/>
    </location>
</feature>
<reference evidence="1 2" key="1">
    <citation type="submission" date="2024-02" db="EMBL/GenBank/DDBJ databases">
        <title>Bacteria isolated from the canopy kelp, Nereocystis luetkeana.</title>
        <authorList>
            <person name="Pfister C.A."/>
            <person name="Younker I.T."/>
            <person name="Light S.H."/>
        </authorList>
    </citation>
    <scope>NUCLEOTIDE SEQUENCE [LARGE SCALE GENOMIC DNA]</scope>
    <source>
        <strain evidence="1 2">TI.1.05</strain>
    </source>
</reference>
<keyword evidence="2" id="KW-1185">Reference proteome</keyword>
<keyword evidence="1" id="KW-0540">Nuclease</keyword>
<dbReference type="InterPro" id="IPR044925">
    <property type="entry name" value="His-Me_finger_sf"/>
</dbReference>
<evidence type="ECO:0000313" key="1">
    <source>
        <dbReference type="EMBL" id="MEL0631086.1"/>
    </source>
</evidence>
<sequence>VCVNTKRKAYKGRRCAEKANMEYLYMQADMYNLYPAIGSVNDSRSNFNLAMLGDSESDFGSSAMKIENRK</sequence>
<keyword evidence="1" id="KW-0255">Endonuclease</keyword>
<protein>
    <submittedName>
        <fullName evidence="1">Endonuclease I</fullName>
    </submittedName>
</protein>
<accession>A0ABU9GV08</accession>
<name>A0ABU9GV08_9GAMM</name>
<feature type="non-terminal residue" evidence="1">
    <location>
        <position position="1"/>
    </location>
</feature>
<organism evidence="1 2">
    <name type="scientific">Psychromonas aquatilis</name>
    <dbReference type="NCBI Taxonomy" id="2005072"/>
    <lineage>
        <taxon>Bacteria</taxon>
        <taxon>Pseudomonadati</taxon>
        <taxon>Pseudomonadota</taxon>
        <taxon>Gammaproteobacteria</taxon>
        <taxon>Alteromonadales</taxon>
        <taxon>Psychromonadaceae</taxon>
        <taxon>Psychromonas</taxon>
    </lineage>
</organism>
<proteinExistence type="predicted"/>
<dbReference type="Proteomes" id="UP001369082">
    <property type="component" value="Unassembled WGS sequence"/>
</dbReference>